<organism evidence="1 2">
    <name type="scientific">Catenovulum maritimum</name>
    <dbReference type="NCBI Taxonomy" id="1513271"/>
    <lineage>
        <taxon>Bacteria</taxon>
        <taxon>Pseudomonadati</taxon>
        <taxon>Pseudomonadota</taxon>
        <taxon>Gammaproteobacteria</taxon>
        <taxon>Alteromonadales</taxon>
        <taxon>Alteromonadaceae</taxon>
        <taxon>Catenovulum</taxon>
    </lineage>
</organism>
<protein>
    <recommendedName>
        <fullName evidence="3">STAS domain-containing protein</fullName>
    </recommendedName>
</protein>
<dbReference type="Gene3D" id="3.30.750.24">
    <property type="entry name" value="STAS domain"/>
    <property type="match status" value="1"/>
</dbReference>
<dbReference type="RefSeq" id="WP_048692514.1">
    <property type="nucleotide sequence ID" value="NZ_KQ130491.1"/>
</dbReference>
<comment type="caution">
    <text evidence="1">The sequence shown here is derived from an EMBL/GenBank/DDBJ whole genome shotgun (WGS) entry which is preliminary data.</text>
</comment>
<dbReference type="Proteomes" id="UP000037600">
    <property type="component" value="Unassembled WGS sequence"/>
</dbReference>
<sequence length="97" mass="10907">MIKLEEKQNNHHFWQLNGELTRFDDLSKFPELPCPDQAQVDVSLADVTKIDTAGLAYLLKLKITLADKGILIRYFNGSDSFINLAKLCGVDELLGIN</sequence>
<accession>A0A0J8GQI3</accession>
<evidence type="ECO:0008006" key="3">
    <source>
        <dbReference type="Google" id="ProtNLM"/>
    </source>
</evidence>
<proteinExistence type="predicted"/>
<dbReference type="STRING" id="1513271.XM47_11145"/>
<dbReference type="OrthoDB" id="6386829at2"/>
<dbReference type="InterPro" id="IPR036513">
    <property type="entry name" value="STAS_dom_sf"/>
</dbReference>
<evidence type="ECO:0000313" key="1">
    <source>
        <dbReference type="EMBL" id="KMT65030.1"/>
    </source>
</evidence>
<name>A0A0J8GQI3_9ALTE</name>
<evidence type="ECO:0000313" key="2">
    <source>
        <dbReference type="Proteomes" id="UP000037600"/>
    </source>
</evidence>
<dbReference type="SUPFAM" id="SSF52091">
    <property type="entry name" value="SpoIIaa-like"/>
    <property type="match status" value="1"/>
</dbReference>
<dbReference type="EMBL" id="LAZL01000016">
    <property type="protein sequence ID" value="KMT65030.1"/>
    <property type="molecule type" value="Genomic_DNA"/>
</dbReference>
<gene>
    <name evidence="1" type="ORF">XM47_11145</name>
</gene>
<keyword evidence="2" id="KW-1185">Reference proteome</keyword>
<reference evidence="1 2" key="1">
    <citation type="submission" date="2015-04" db="EMBL/GenBank/DDBJ databases">
        <title>Draft Genome Sequence of the Novel Agar-Digesting Marine Bacterium Q1.</title>
        <authorList>
            <person name="Li Y."/>
            <person name="Li D."/>
            <person name="Chen G."/>
            <person name="Du Z."/>
        </authorList>
    </citation>
    <scope>NUCLEOTIDE SEQUENCE [LARGE SCALE GENOMIC DNA]</scope>
    <source>
        <strain evidence="1 2">Q1</strain>
    </source>
</reference>
<dbReference type="AlphaFoldDB" id="A0A0J8GQI3"/>